<organism evidence="13">
    <name type="scientific">hydrothermal vent metagenome</name>
    <dbReference type="NCBI Taxonomy" id="652676"/>
    <lineage>
        <taxon>unclassified sequences</taxon>
        <taxon>metagenomes</taxon>
        <taxon>ecological metagenomes</taxon>
    </lineage>
</organism>
<keyword evidence="11" id="KW-0119">Carbohydrate metabolism</keyword>
<keyword evidence="7" id="KW-0479">Metal-binding</keyword>
<keyword evidence="10" id="KW-0460">Magnesium</keyword>
<dbReference type="FunFam" id="3.40.50.1000:FF:000168">
    <property type="entry name" value="D,D-heptose 1,7-bisphosphate phosphatase"/>
    <property type="match status" value="1"/>
</dbReference>
<proteinExistence type="inferred from homology"/>
<evidence type="ECO:0000256" key="4">
    <source>
        <dbReference type="ARBA" id="ARBA00005628"/>
    </source>
</evidence>
<evidence type="ECO:0000256" key="3">
    <source>
        <dbReference type="ARBA" id="ARBA00004496"/>
    </source>
</evidence>
<evidence type="ECO:0000256" key="10">
    <source>
        <dbReference type="ARBA" id="ARBA00022842"/>
    </source>
</evidence>
<dbReference type="InterPro" id="IPR004446">
    <property type="entry name" value="Heptose_bisP_phosphatase"/>
</dbReference>
<keyword evidence="9" id="KW-0862">Zinc</keyword>
<dbReference type="InterPro" id="IPR023214">
    <property type="entry name" value="HAD_sf"/>
</dbReference>
<evidence type="ECO:0000256" key="8">
    <source>
        <dbReference type="ARBA" id="ARBA00022801"/>
    </source>
</evidence>
<dbReference type="Pfam" id="PF13242">
    <property type="entry name" value="Hydrolase_like"/>
    <property type="match status" value="1"/>
</dbReference>
<dbReference type="GO" id="GO:0005737">
    <property type="term" value="C:cytoplasm"/>
    <property type="evidence" value="ECO:0007669"/>
    <property type="project" value="UniProtKB-SubCell"/>
</dbReference>
<evidence type="ECO:0000256" key="11">
    <source>
        <dbReference type="ARBA" id="ARBA00023277"/>
    </source>
</evidence>
<dbReference type="GO" id="GO:0016791">
    <property type="term" value="F:phosphatase activity"/>
    <property type="evidence" value="ECO:0007669"/>
    <property type="project" value="InterPro"/>
</dbReference>
<comment type="subunit">
    <text evidence="5">Monomer.</text>
</comment>
<comment type="subcellular location">
    <subcellularLocation>
        <location evidence="3">Cytoplasm</location>
    </subcellularLocation>
</comment>
<dbReference type="PANTHER" id="PTHR42891">
    <property type="entry name" value="D-GLYCERO-BETA-D-MANNO-HEPTOSE-1,7-BISPHOSPHATE 7-PHOSPHATASE"/>
    <property type="match status" value="1"/>
</dbReference>
<evidence type="ECO:0000256" key="5">
    <source>
        <dbReference type="ARBA" id="ARBA00011245"/>
    </source>
</evidence>
<dbReference type="PIRSF" id="PIRSF004682">
    <property type="entry name" value="GmhB"/>
    <property type="match status" value="1"/>
</dbReference>
<dbReference type="InterPro" id="IPR006543">
    <property type="entry name" value="Histidinol-phos"/>
</dbReference>
<dbReference type="EMBL" id="UOFL01000171">
    <property type="protein sequence ID" value="VAW79328.1"/>
    <property type="molecule type" value="Genomic_DNA"/>
</dbReference>
<dbReference type="AlphaFoldDB" id="A0A3B0YEJ6"/>
<dbReference type="GO" id="GO:0046872">
    <property type="term" value="F:metal ion binding"/>
    <property type="evidence" value="ECO:0007669"/>
    <property type="project" value="UniProtKB-KW"/>
</dbReference>
<comment type="cofactor">
    <cofactor evidence="2">
        <name>Zn(2+)</name>
        <dbReference type="ChEBI" id="CHEBI:29105"/>
    </cofactor>
</comment>
<evidence type="ECO:0000256" key="12">
    <source>
        <dbReference type="ARBA" id="ARBA00031828"/>
    </source>
</evidence>
<gene>
    <name evidence="13" type="ORF">MNBD_GAMMA12-474</name>
</gene>
<keyword evidence="6" id="KW-0963">Cytoplasm</keyword>
<dbReference type="InterPro" id="IPR006549">
    <property type="entry name" value="HAD-SF_hydro_IIIA"/>
</dbReference>
<protein>
    <recommendedName>
        <fullName evidence="12">D,D-heptose 1,7-bisphosphate phosphatase</fullName>
    </recommendedName>
</protein>
<dbReference type="Gene3D" id="3.40.50.1000">
    <property type="entry name" value="HAD superfamily/HAD-like"/>
    <property type="match status" value="1"/>
</dbReference>
<dbReference type="CDD" id="cd07503">
    <property type="entry name" value="HAD_HisB-N"/>
    <property type="match status" value="1"/>
</dbReference>
<comment type="cofactor">
    <cofactor evidence="1">
        <name>Mg(2+)</name>
        <dbReference type="ChEBI" id="CHEBI:18420"/>
    </cofactor>
</comment>
<dbReference type="NCBIfam" id="NF006506">
    <property type="entry name" value="PRK08942.1"/>
    <property type="match status" value="1"/>
</dbReference>
<dbReference type="InterPro" id="IPR036412">
    <property type="entry name" value="HAD-like_sf"/>
</dbReference>
<dbReference type="SUPFAM" id="SSF56784">
    <property type="entry name" value="HAD-like"/>
    <property type="match status" value="1"/>
</dbReference>
<evidence type="ECO:0000313" key="13">
    <source>
        <dbReference type="EMBL" id="VAW79328.1"/>
    </source>
</evidence>
<sequence>MTAKLIILDRDGVINHDSDKFIKSPEEWIPISGSLEAIANLNKSGYKVVVVTNQSGLARGLFDINSLASIHQKMHQKLSEVDGKIEEIIFCPHGPDDRCQCRKPSPGMLLEIASRLEIDLKNIPVVGDSLRDLQAGMAVGARPILVKTGKGRKTLNDPQFDKSISIYGDLSEFVTNFLNNTMSEHSGEK</sequence>
<dbReference type="GO" id="GO:0005975">
    <property type="term" value="P:carbohydrate metabolic process"/>
    <property type="evidence" value="ECO:0007669"/>
    <property type="project" value="InterPro"/>
</dbReference>
<dbReference type="NCBIfam" id="TIGR01656">
    <property type="entry name" value="Histidinol-ppas"/>
    <property type="match status" value="1"/>
</dbReference>
<evidence type="ECO:0000256" key="7">
    <source>
        <dbReference type="ARBA" id="ARBA00022723"/>
    </source>
</evidence>
<reference evidence="13" key="1">
    <citation type="submission" date="2018-06" db="EMBL/GenBank/DDBJ databases">
        <authorList>
            <person name="Zhirakovskaya E."/>
        </authorList>
    </citation>
    <scope>NUCLEOTIDE SEQUENCE</scope>
</reference>
<dbReference type="NCBIfam" id="TIGR01662">
    <property type="entry name" value="HAD-SF-IIIA"/>
    <property type="match status" value="1"/>
</dbReference>
<evidence type="ECO:0000256" key="2">
    <source>
        <dbReference type="ARBA" id="ARBA00001947"/>
    </source>
</evidence>
<evidence type="ECO:0000256" key="6">
    <source>
        <dbReference type="ARBA" id="ARBA00022490"/>
    </source>
</evidence>
<evidence type="ECO:0000256" key="9">
    <source>
        <dbReference type="ARBA" id="ARBA00022833"/>
    </source>
</evidence>
<name>A0A3B0YEJ6_9ZZZZ</name>
<keyword evidence="8 13" id="KW-0378">Hydrolase</keyword>
<evidence type="ECO:0000256" key="1">
    <source>
        <dbReference type="ARBA" id="ARBA00001946"/>
    </source>
</evidence>
<comment type="similarity">
    <text evidence="4">Belongs to the GmhB family.</text>
</comment>
<dbReference type="PANTHER" id="PTHR42891:SF1">
    <property type="entry name" value="D-GLYCERO-BETA-D-MANNO-HEPTOSE-1,7-BISPHOSPHATE 7-PHOSPHATASE"/>
    <property type="match status" value="1"/>
</dbReference>
<accession>A0A3B0YEJ6</accession>